<gene>
    <name evidence="2" type="ORF">CLOSYM_02310</name>
</gene>
<dbReference type="AlphaFoldDB" id="A0ABC9TXR0"/>
<accession>A0ABC9TXR0</accession>
<organism evidence="2 3">
    <name type="scientific">[Clostridium] symbiosum ATCC 14940</name>
    <dbReference type="NCBI Taxonomy" id="411472"/>
    <lineage>
        <taxon>Bacteria</taxon>
        <taxon>Bacillati</taxon>
        <taxon>Bacillota</taxon>
        <taxon>Clostridia</taxon>
        <taxon>Lachnospirales</taxon>
        <taxon>Lachnospiraceae</taxon>
        <taxon>Otoolea</taxon>
    </lineage>
</organism>
<feature type="transmembrane region" description="Helical" evidence="1">
    <location>
        <begin position="48"/>
        <end position="65"/>
    </location>
</feature>
<keyword evidence="1" id="KW-0812">Transmembrane</keyword>
<evidence type="ECO:0000313" key="3">
    <source>
        <dbReference type="Proteomes" id="UP000016491"/>
    </source>
</evidence>
<keyword evidence="1" id="KW-1133">Transmembrane helix</keyword>
<name>A0ABC9TXR0_CLOSY</name>
<dbReference type="Proteomes" id="UP000016491">
    <property type="component" value="Unassembled WGS sequence"/>
</dbReference>
<proteinExistence type="predicted"/>
<evidence type="ECO:0000256" key="1">
    <source>
        <dbReference type="SAM" id="Phobius"/>
    </source>
</evidence>
<protein>
    <submittedName>
        <fullName evidence="2">Uncharacterized protein</fullName>
    </submittedName>
</protein>
<dbReference type="EMBL" id="AWSU01000177">
    <property type="protein sequence ID" value="ERI76944.1"/>
    <property type="molecule type" value="Genomic_DNA"/>
</dbReference>
<reference evidence="2 3" key="1">
    <citation type="submission" date="2013-07" db="EMBL/GenBank/DDBJ databases">
        <authorList>
            <person name="Weinstock G."/>
            <person name="Sodergren E."/>
            <person name="Wylie T."/>
            <person name="Fulton L."/>
            <person name="Fulton R."/>
            <person name="Fronick C."/>
            <person name="O'Laughlin M."/>
            <person name="Godfrey J."/>
            <person name="Miner T."/>
            <person name="Herter B."/>
            <person name="Appelbaum E."/>
            <person name="Cordes M."/>
            <person name="Lek S."/>
            <person name="Wollam A."/>
            <person name="Pepin K.H."/>
            <person name="Palsikar V.B."/>
            <person name="Mitreva M."/>
            <person name="Wilson R.K."/>
        </authorList>
    </citation>
    <scope>NUCLEOTIDE SEQUENCE [LARGE SCALE GENOMIC DNA]</scope>
    <source>
        <strain evidence="2 3">ATCC 14940</strain>
    </source>
</reference>
<sequence>MFFSISLSQCHYTSFFGIFQPFIIAIFLFHPFCQLYSAVFVQFYNKKVQICLFIILLISFCFIIFDTDFRLPYNKHNFTV</sequence>
<comment type="caution">
    <text evidence="2">The sequence shown here is derived from an EMBL/GenBank/DDBJ whole genome shotgun (WGS) entry which is preliminary data.</text>
</comment>
<keyword evidence="1" id="KW-0472">Membrane</keyword>
<evidence type="ECO:0000313" key="2">
    <source>
        <dbReference type="EMBL" id="ERI76944.1"/>
    </source>
</evidence>
<feature type="transmembrane region" description="Helical" evidence="1">
    <location>
        <begin position="12"/>
        <end position="36"/>
    </location>
</feature>